<name>A0A7C0Y631_DESA2</name>
<comment type="cofactor">
    <cofactor evidence="1">
        <name>Mg(2+)</name>
        <dbReference type="ChEBI" id="CHEBI:18420"/>
    </cofactor>
</comment>
<evidence type="ECO:0000256" key="4">
    <source>
        <dbReference type="ARBA" id="ARBA00007837"/>
    </source>
</evidence>
<evidence type="ECO:0000256" key="9">
    <source>
        <dbReference type="ARBA" id="ARBA00022741"/>
    </source>
</evidence>
<dbReference type="Proteomes" id="UP000886289">
    <property type="component" value="Unassembled WGS sequence"/>
</dbReference>
<dbReference type="InterPro" id="IPR006319">
    <property type="entry name" value="PEP_synth"/>
</dbReference>
<dbReference type="EC" id="2.7.9.2" evidence="5"/>
<comment type="pathway">
    <text evidence="3">Carbohydrate biosynthesis; gluconeogenesis.</text>
</comment>
<dbReference type="PANTHER" id="PTHR43030:SF1">
    <property type="entry name" value="PHOSPHOENOLPYRUVATE SYNTHASE"/>
    <property type="match status" value="1"/>
</dbReference>
<evidence type="ECO:0000256" key="1">
    <source>
        <dbReference type="ARBA" id="ARBA00001946"/>
    </source>
</evidence>
<evidence type="ECO:0000256" key="10">
    <source>
        <dbReference type="ARBA" id="ARBA00022777"/>
    </source>
</evidence>
<comment type="caution">
    <text evidence="17">The sequence shown here is derived from an EMBL/GenBank/DDBJ whole genome shotgun (WGS) entry which is preliminary data.</text>
</comment>
<evidence type="ECO:0000256" key="14">
    <source>
        <dbReference type="ARBA" id="ARBA00047700"/>
    </source>
</evidence>
<keyword evidence="15" id="KW-0175">Coiled coil</keyword>
<dbReference type="Gene3D" id="3.40.50.300">
    <property type="entry name" value="P-loop containing nucleotide triphosphate hydrolases"/>
    <property type="match status" value="2"/>
</dbReference>
<organism evidence="17">
    <name type="scientific">Desulfofervidus auxilii</name>
    <dbReference type="NCBI Taxonomy" id="1621989"/>
    <lineage>
        <taxon>Bacteria</taxon>
        <taxon>Pseudomonadati</taxon>
        <taxon>Thermodesulfobacteriota</taxon>
        <taxon>Candidatus Desulfofervidia</taxon>
        <taxon>Candidatus Desulfofervidales</taxon>
        <taxon>Candidatus Desulfofervidaceae</taxon>
        <taxon>Candidatus Desulfofervidus</taxon>
    </lineage>
</organism>
<evidence type="ECO:0000256" key="15">
    <source>
        <dbReference type="SAM" id="Coils"/>
    </source>
</evidence>
<dbReference type="Pfam" id="PF01326">
    <property type="entry name" value="PPDK_N"/>
    <property type="match status" value="1"/>
</dbReference>
<comment type="function">
    <text evidence="2">Catalyzes the phosphorylation of pyruvate to phosphoenolpyruvate.</text>
</comment>
<dbReference type="EMBL" id="DRBS01000389">
    <property type="protein sequence ID" value="HDD45278.1"/>
    <property type="molecule type" value="Genomic_DNA"/>
</dbReference>
<evidence type="ECO:0000256" key="7">
    <source>
        <dbReference type="ARBA" id="ARBA00022679"/>
    </source>
</evidence>
<comment type="similarity">
    <text evidence="4">Belongs to the PEP-utilizing enzyme family.</text>
</comment>
<evidence type="ECO:0000256" key="6">
    <source>
        <dbReference type="ARBA" id="ARBA00021623"/>
    </source>
</evidence>
<keyword evidence="10" id="KW-0418">Kinase</keyword>
<evidence type="ECO:0000313" key="17">
    <source>
        <dbReference type="EMBL" id="HDD45278.1"/>
    </source>
</evidence>
<keyword evidence="7" id="KW-0808">Transferase</keyword>
<dbReference type="GO" id="GO:0005524">
    <property type="term" value="F:ATP binding"/>
    <property type="evidence" value="ECO:0007669"/>
    <property type="project" value="UniProtKB-KW"/>
</dbReference>
<evidence type="ECO:0000256" key="8">
    <source>
        <dbReference type="ARBA" id="ARBA00022723"/>
    </source>
</evidence>
<feature type="coiled-coil region" evidence="15">
    <location>
        <begin position="2070"/>
        <end position="2097"/>
    </location>
</feature>
<evidence type="ECO:0000256" key="2">
    <source>
        <dbReference type="ARBA" id="ARBA00002988"/>
    </source>
</evidence>
<evidence type="ECO:0000256" key="12">
    <source>
        <dbReference type="ARBA" id="ARBA00022842"/>
    </source>
</evidence>
<keyword evidence="11" id="KW-0067">ATP-binding</keyword>
<dbReference type="SUPFAM" id="SSF56059">
    <property type="entry name" value="Glutathione synthetase ATP-binding domain-like"/>
    <property type="match status" value="1"/>
</dbReference>
<sequence>MQDKNILDVFQKSFLPWCEEILLHLESFLNAKEKIEFLKDFYNLFEQVKTISFALNFKKTAPFVIFKDKKCLLNPFIWPLLNSPYFNESVIYGVILRAFWAKEKRIPLSLWRQFEQHFIGIGQGIESIVDEALRQIDSLRELYEALGEDKINEILKIGQPIFIQKKFLFQYQINNDWIPVLSLPAYFLPFKSFAKLLFPPKIVYEILTIVKKQDISKDNSLIRDLNNLCKRFNALHTQINTYIAHLPEKIEKDVLKKIQLYFSQLYELATQIAQVRYKKIKKKISEILQLNLLGKKEWTSFFNHLLNEIHNIVVEYRFKVKDKDLGNPAILKGIVVDIEGNILNQDFNQALPEAKVIDLSKTSNRNFYKLLADLLFLSAQERSFYELNAVLFDIECYLYLKLGEHTANIYIYSNLPETGGELRGEWLDPAGFGGEKRIELITRVLQKWGIAVNNPASYVLLFHYNKNFGANNIREILWQGFKSARLLLSLKNFDTYIEARHPYADIILNEWEKYVYQQGVGIPQVLMYHVERRDRIPIFVQIRRYLEDIVKILNQHLASLNLPLLMPQNYTFGRLDIEENYILPINIKLNNGEFVIENNKVVFNKVYKRINSVKYLATLLKRKSLSNYYTKAAEIFKNLIQGKILNSIFIGNIETKEVHKLLLSLNEGQFALYGLKDNDKFEISWVSHGICLYSIEELNNIWVNLDSFYKLIEKYHLFLHSPLPLKESKSSVEDISFILKDIPGGYSDGLISSVGVATGFLVKNTPFQSVTAFKGHKIFSDTFIVPQAVEKARVAKGVFTTKDSLLSHAHIRAREEGIANVITYQAEWKETESPYLVLHYRDWISELWNGFQISYLDHEGEEKQVIVKEGDIIRIVALGKVGRVIAVGADPDPSRDIRAKIRQIFLLLTELDHNKYFSILKEIESAPEETQPLLLKFLLQELLLTGTVMQEDLKIDCLKYFYTSLSPSLKEFFLSYLKKIHFIYFKELENLFNKVEKRLIVSSHVTEVLTLVREFLQKCKAFNELEQILISKSIPQFDIVQLKERLIRLYHEKLAIFQKEITQKLDVYLKKLPFLPVFDLGKIMRLLKQAEFLGLNLNQPLYLYAQAIIHQRLNESIAQIYSGIERLVVDLKHVGSYLHSLVGYKAAEIGEILNEPKLNTLTPTGFVITTSGVRAIIHANTHLLPEIEKILKSQTSKEQKFKKIENILLAKGELPSLLKKQIATHYQKLGEGYVAIRSSSLLEDTLESSQAGRFLTFLYIKGLPEIYKRIFSSLAYYWAEVGRIDDYYPILIQQFLESEAALVGNSINLGHQDWQEMVINASLGLGEGLVSGEVPADTYIFDTRNFRLKDSLILEKKEKVVINTLTGQGTIKKVVPTDVATAPVLSPKEGEEAINKMIQLEAYYGYPIDMEAVKVNGKIAVVQVRPITSVCRSVYQITGYGFHTPSPTKIKGIIKKLADRTKAKPDRNASLTSPARLLFTASIIPAEVIAQLFDRYIDKLYATRSALIERKTVEHELVIKIVQMGGMDYDEAREAVLELIKSIPDRTAVKTHLETLLAPELRDNILDFLFERRLISYAKKQSLRQEWSIFKTKETILNTVKKFIYNFPQNENLKKDLNDLIQSWQWRTHAYGDRYIDSYIKWQRSYELEIAAIYQDKLLDLYREQVTPEELHQLIRYLFPRLYANVPHLKDISRPTIVLIGATSGAGKSSLARAIAKRLRIPIYFSTDVLRQVLRRFIPKEIWPDLHRSSFQGDPIELGFYKHAITTSVGIKAAISRLIKENTSAIIEGVPLIPGLLPEEFFRDANIVQMVISVPDENIHLKRFDIRGIEAGKRQAERYKKHFFAIRRCQETILKAAEKANIKIVVNEKDLISAQDEVCLWTSSAYADRFREFSDSLREEALKHIIPLLQLTPSLPEIPRFKAIDIKKELWERMQKKPIFASVLEQVSLEKIVQTVFKYKDLFWQERKARLPLHDIQFHLVNRLAKCKGYYYDSARAAFAELFQVGLSDRSLPPPPKNLASSLKQLLTDEIKSRLQTLLFDDRVYHLNLDEIDNYELGQYIEKYVPKERVAIYYQAIERWEEELDKLAERYQNQWQKYKMAKENLVRHLGTDKVYIPYKNKIPRSQWIGTLRYAFPALIPNVPHLKDLQKPTIILLSSPTGTGKSFLARAIAERAGIPIYFSTNYLREAIRQVVPKEFWGAVHRSSFELPPILDEKFQIELETCKHDKRKWNDFLRKWQPIVLKNYYAHALETLPGILGAIDRLLKENTSAVIEGVSIVPGFIPNKYFEEANLVLIVVTLSQQIIHYKRIQARCAKEIKRSRFERYRAHFTQIRIIHDHLQALASRNKLFVIDSSNLQMAIFQAIRAVESATSDRYFPIFDPLREEVYDALSKAKSDQCLY</sequence>
<protein>
    <recommendedName>
        <fullName evidence="6">Phosphoenolpyruvate synthase</fullName>
        <ecNumber evidence="5">2.7.9.2</ecNumber>
    </recommendedName>
    <alternativeName>
        <fullName evidence="13">Pyruvate, water dikinase</fullName>
    </alternativeName>
</protein>
<dbReference type="Gene3D" id="3.30.470.20">
    <property type="entry name" value="ATP-grasp fold, B domain"/>
    <property type="match status" value="1"/>
</dbReference>
<keyword evidence="8" id="KW-0479">Metal-binding</keyword>
<keyword evidence="9" id="KW-0547">Nucleotide-binding</keyword>
<dbReference type="InterPro" id="IPR013815">
    <property type="entry name" value="ATP_grasp_subdomain_1"/>
</dbReference>
<dbReference type="GO" id="GO:0008986">
    <property type="term" value="F:pyruvate, water dikinase activity"/>
    <property type="evidence" value="ECO:0007669"/>
    <property type="project" value="UniProtKB-EC"/>
</dbReference>
<evidence type="ECO:0000259" key="16">
    <source>
        <dbReference type="Pfam" id="PF01326"/>
    </source>
</evidence>
<dbReference type="GO" id="GO:0046872">
    <property type="term" value="F:metal ion binding"/>
    <property type="evidence" value="ECO:0007669"/>
    <property type="project" value="UniProtKB-KW"/>
</dbReference>
<dbReference type="Gene3D" id="3.50.30.10">
    <property type="entry name" value="Phosphohistidine domain"/>
    <property type="match status" value="1"/>
</dbReference>
<evidence type="ECO:0000256" key="3">
    <source>
        <dbReference type="ARBA" id="ARBA00004742"/>
    </source>
</evidence>
<dbReference type="PANTHER" id="PTHR43030">
    <property type="entry name" value="PHOSPHOENOLPYRUVATE SYNTHASE"/>
    <property type="match status" value="1"/>
</dbReference>
<feature type="domain" description="Pyruvate phosphate dikinase AMP/ATP-binding" evidence="16">
    <location>
        <begin position="1140"/>
        <end position="1429"/>
    </location>
</feature>
<evidence type="ECO:0000256" key="11">
    <source>
        <dbReference type="ARBA" id="ARBA00022840"/>
    </source>
</evidence>
<dbReference type="Gene3D" id="3.30.1490.20">
    <property type="entry name" value="ATP-grasp fold, A domain"/>
    <property type="match status" value="1"/>
</dbReference>
<comment type="catalytic activity">
    <reaction evidence="14">
        <text>pyruvate + ATP + H2O = phosphoenolpyruvate + AMP + phosphate + 2 H(+)</text>
        <dbReference type="Rhea" id="RHEA:11364"/>
        <dbReference type="ChEBI" id="CHEBI:15361"/>
        <dbReference type="ChEBI" id="CHEBI:15377"/>
        <dbReference type="ChEBI" id="CHEBI:15378"/>
        <dbReference type="ChEBI" id="CHEBI:30616"/>
        <dbReference type="ChEBI" id="CHEBI:43474"/>
        <dbReference type="ChEBI" id="CHEBI:58702"/>
        <dbReference type="ChEBI" id="CHEBI:456215"/>
        <dbReference type="EC" id="2.7.9.2"/>
    </reaction>
</comment>
<dbReference type="InterPro" id="IPR027417">
    <property type="entry name" value="P-loop_NTPase"/>
</dbReference>
<keyword evidence="12" id="KW-0460">Magnesium</keyword>
<proteinExistence type="inferred from homology"/>
<gene>
    <name evidence="17" type="ORF">ENG63_10545</name>
</gene>
<accession>A0A7C0Y631</accession>
<reference evidence="17" key="1">
    <citation type="journal article" date="2020" name="mSystems">
        <title>Genome- and Community-Level Interaction Insights into Carbon Utilization and Element Cycling Functions of Hydrothermarchaeota in Hydrothermal Sediment.</title>
        <authorList>
            <person name="Zhou Z."/>
            <person name="Liu Y."/>
            <person name="Xu W."/>
            <person name="Pan J."/>
            <person name="Luo Z.H."/>
            <person name="Li M."/>
        </authorList>
    </citation>
    <scope>NUCLEOTIDE SEQUENCE [LARGE SCALE GENOMIC DNA]</scope>
    <source>
        <strain evidence="17">HyVt-233</strain>
    </source>
</reference>
<evidence type="ECO:0000256" key="5">
    <source>
        <dbReference type="ARBA" id="ARBA00011996"/>
    </source>
</evidence>
<evidence type="ECO:0000256" key="13">
    <source>
        <dbReference type="ARBA" id="ARBA00033470"/>
    </source>
</evidence>
<dbReference type="InterPro" id="IPR002192">
    <property type="entry name" value="PPDK_AMP/ATP-bd"/>
</dbReference>
<dbReference type="SUPFAM" id="SSF52540">
    <property type="entry name" value="P-loop containing nucleoside triphosphate hydrolases"/>
    <property type="match status" value="4"/>
</dbReference>